<dbReference type="EMBL" id="JARJLM010000362">
    <property type="protein sequence ID" value="MDF3835547.1"/>
    <property type="molecule type" value="Genomic_DNA"/>
</dbReference>
<evidence type="ECO:0000313" key="4">
    <source>
        <dbReference type="EMBL" id="MDF3835547.1"/>
    </source>
</evidence>
<evidence type="ECO:0000256" key="2">
    <source>
        <dbReference type="ARBA" id="ARBA00022729"/>
    </source>
</evidence>
<comment type="similarity">
    <text evidence="1">Belongs to the leucine-binding protein family.</text>
</comment>
<gene>
    <name evidence="4" type="ORF">P3W85_21710</name>
</gene>
<dbReference type="Pfam" id="PF13458">
    <property type="entry name" value="Peripla_BP_6"/>
    <property type="match status" value="1"/>
</dbReference>
<dbReference type="InterPro" id="IPR028082">
    <property type="entry name" value="Peripla_BP_I"/>
</dbReference>
<name>A0ABT6ASF7_9BURK</name>
<dbReference type="SUPFAM" id="SSF53822">
    <property type="entry name" value="Periplasmic binding protein-like I"/>
    <property type="match status" value="1"/>
</dbReference>
<dbReference type="Proteomes" id="UP001216674">
    <property type="component" value="Unassembled WGS sequence"/>
</dbReference>
<proteinExistence type="inferred from homology"/>
<protein>
    <submittedName>
        <fullName evidence="4">ABC transporter substrate-binding protein</fullName>
    </submittedName>
</protein>
<dbReference type="Gene3D" id="3.40.50.2300">
    <property type="match status" value="2"/>
</dbReference>
<evidence type="ECO:0000313" key="5">
    <source>
        <dbReference type="Proteomes" id="UP001216674"/>
    </source>
</evidence>
<reference evidence="4 5" key="1">
    <citation type="submission" date="2023-03" db="EMBL/GenBank/DDBJ databases">
        <title>Draft assemblies of triclosan tolerant bacteria isolated from returned activated sludge.</title>
        <authorList>
            <person name="Van Hamelsveld S."/>
        </authorList>
    </citation>
    <scope>NUCLEOTIDE SEQUENCE [LARGE SCALE GENOMIC DNA]</scope>
    <source>
        <strain evidence="4 5">GW210010_S58</strain>
    </source>
</reference>
<keyword evidence="2" id="KW-0732">Signal</keyword>
<dbReference type="InterPro" id="IPR028081">
    <property type="entry name" value="Leu-bd"/>
</dbReference>
<dbReference type="RefSeq" id="WP_276266297.1">
    <property type="nucleotide sequence ID" value="NZ_JARJLM010000362.1"/>
</dbReference>
<comment type="caution">
    <text evidence="4">The sequence shown here is derived from an EMBL/GenBank/DDBJ whole genome shotgun (WGS) entry which is preliminary data.</text>
</comment>
<organism evidence="4 5">
    <name type="scientific">Cupriavidus basilensis</name>
    <dbReference type="NCBI Taxonomy" id="68895"/>
    <lineage>
        <taxon>Bacteria</taxon>
        <taxon>Pseudomonadati</taxon>
        <taxon>Pseudomonadota</taxon>
        <taxon>Betaproteobacteria</taxon>
        <taxon>Burkholderiales</taxon>
        <taxon>Burkholderiaceae</taxon>
        <taxon>Cupriavidus</taxon>
    </lineage>
</organism>
<evidence type="ECO:0000259" key="3">
    <source>
        <dbReference type="Pfam" id="PF13458"/>
    </source>
</evidence>
<accession>A0ABT6ASF7</accession>
<feature type="domain" description="Leucine-binding protein" evidence="3">
    <location>
        <begin position="36"/>
        <end position="367"/>
    </location>
</feature>
<dbReference type="PANTHER" id="PTHR30483:SF6">
    <property type="entry name" value="PERIPLASMIC BINDING PROTEIN OF ABC TRANSPORTER FOR NATURAL AMINO ACIDS"/>
    <property type="match status" value="1"/>
</dbReference>
<dbReference type="PANTHER" id="PTHR30483">
    <property type="entry name" value="LEUCINE-SPECIFIC-BINDING PROTEIN"/>
    <property type="match status" value="1"/>
</dbReference>
<evidence type="ECO:0000256" key="1">
    <source>
        <dbReference type="ARBA" id="ARBA00010062"/>
    </source>
</evidence>
<dbReference type="InterPro" id="IPR051010">
    <property type="entry name" value="BCAA_transport"/>
</dbReference>
<sequence length="398" mass="43496">MDRRTFLSLAGATTGSIALPRLAIAQQKPLGYYSVNAFSGNFAASGKYSDLGVRAAITGYGNRLGRSIDYKRIDTEGNPAIAVRKVQQAISQDGARHFGGAALSSEALAVMKEVSKANGVYITYVGADEVTGKDCNRATFRWSTPTFGAVNTVLRPLFQQNPKWKKAYTITGQYVFGEALLRNSKTVMQDAKVELVGNSYHSLTEKEFSGYLGNAMGSGADVLVILNFGANTLDLLRQAASFGIKKRMAVAVVWFSGLDTFQALGADVTEDIYFGLQYWHGLDTPGNKTFLDVYRREFKENPRFYSAADYQIATLMFDAIRKGGSEDPAAIIKALEGYTYSGLTGEEQVRPFDHQVIKNYFLARGKKRAAMKDGDDFVDILSSSKTASPKSESDCKMA</sequence>
<keyword evidence="5" id="KW-1185">Reference proteome</keyword>